<feature type="chain" id="PRO_5013186511" evidence="9">
    <location>
        <begin position="24"/>
        <end position="462"/>
    </location>
</feature>
<dbReference type="Proteomes" id="UP000194003">
    <property type="component" value="Unassembled WGS sequence"/>
</dbReference>
<feature type="domain" description="Peptidase M16 C-terminal" evidence="11">
    <location>
        <begin position="193"/>
        <end position="377"/>
    </location>
</feature>
<evidence type="ECO:0000313" key="12">
    <source>
        <dbReference type="EMBL" id="OSM04346.1"/>
    </source>
</evidence>
<evidence type="ECO:0000256" key="6">
    <source>
        <dbReference type="ARBA" id="ARBA00022833"/>
    </source>
</evidence>
<dbReference type="GO" id="GO:0006508">
    <property type="term" value="P:proteolysis"/>
    <property type="evidence" value="ECO:0007669"/>
    <property type="project" value="UniProtKB-KW"/>
</dbReference>
<dbReference type="Pfam" id="PF00675">
    <property type="entry name" value="Peptidase_M16"/>
    <property type="match status" value="1"/>
</dbReference>
<evidence type="ECO:0000256" key="8">
    <source>
        <dbReference type="RuleBase" id="RU004447"/>
    </source>
</evidence>
<comment type="caution">
    <text evidence="12">The sequence shown here is derived from an EMBL/GenBank/DDBJ whole genome shotgun (WGS) entry which is preliminary data.</text>
</comment>
<evidence type="ECO:0000259" key="11">
    <source>
        <dbReference type="Pfam" id="PF05193"/>
    </source>
</evidence>
<dbReference type="InterPro" id="IPR007863">
    <property type="entry name" value="Peptidase_M16_C"/>
</dbReference>
<dbReference type="SUPFAM" id="SSF63411">
    <property type="entry name" value="LuxS/MPP-like metallohydrolase"/>
    <property type="match status" value="2"/>
</dbReference>
<accession>A0A1Y2K535</accession>
<dbReference type="GO" id="GO:0046872">
    <property type="term" value="F:metal ion binding"/>
    <property type="evidence" value="ECO:0007669"/>
    <property type="project" value="UniProtKB-KW"/>
</dbReference>
<keyword evidence="5" id="KW-0378">Hydrolase</keyword>
<dbReference type="Gene3D" id="3.30.830.10">
    <property type="entry name" value="Metalloenzyme, LuxS/M16 peptidase-like"/>
    <property type="match status" value="2"/>
</dbReference>
<feature type="domain" description="Peptidase M16 N-terminal" evidence="10">
    <location>
        <begin position="43"/>
        <end position="176"/>
    </location>
</feature>
<comment type="cofactor">
    <cofactor evidence="1">
        <name>Zn(2+)</name>
        <dbReference type="ChEBI" id="CHEBI:29105"/>
    </cofactor>
</comment>
<dbReference type="PROSITE" id="PS00143">
    <property type="entry name" value="INSULINASE"/>
    <property type="match status" value="1"/>
</dbReference>
<keyword evidence="13" id="KW-1185">Reference proteome</keyword>
<dbReference type="InterPro" id="IPR011249">
    <property type="entry name" value="Metalloenz_LuxS/M16"/>
</dbReference>
<dbReference type="PANTHER" id="PTHR43690">
    <property type="entry name" value="NARDILYSIN"/>
    <property type="match status" value="1"/>
</dbReference>
<comment type="similarity">
    <text evidence="2 8">Belongs to the peptidase M16 family.</text>
</comment>
<feature type="signal peptide" evidence="9">
    <location>
        <begin position="1"/>
        <end position="23"/>
    </location>
</feature>
<evidence type="ECO:0000256" key="9">
    <source>
        <dbReference type="SAM" id="SignalP"/>
    </source>
</evidence>
<evidence type="ECO:0000259" key="10">
    <source>
        <dbReference type="Pfam" id="PF00675"/>
    </source>
</evidence>
<dbReference type="GO" id="GO:0004222">
    <property type="term" value="F:metalloendopeptidase activity"/>
    <property type="evidence" value="ECO:0007669"/>
    <property type="project" value="InterPro"/>
</dbReference>
<evidence type="ECO:0000256" key="5">
    <source>
        <dbReference type="ARBA" id="ARBA00022801"/>
    </source>
</evidence>
<evidence type="ECO:0000256" key="2">
    <source>
        <dbReference type="ARBA" id="ARBA00007261"/>
    </source>
</evidence>
<dbReference type="STRING" id="1434232.MAIT1_04239"/>
<sequence>MNSRAAAGLAALLCLFFAPRAQAGALDAREFTLDNGLRAIVVRESKAPVVVTQVWYRTGGADEIPGKSGVAHMLEHMMFQGTPTVPPGEFSKIISRHGGDDNAATSYDYTEYHVKIAADQLELALKLEADRMRHLLLREDDFKTENLVVREERRSRTDSDPDQRMMEQFRIQRLAGHPYGRPVIGWMRDIEAMTATDMRQWYQRYYAPNNAILVVVGDVEFDQAEALIRKDFGALKPDPNPPRRDWAKQRAALKPVRVTLRDPQAKAPMWMAAATAPTLSDAAQRDDVFALDVLVTLLGDGGSSRLYRSLVLEKGMAISVGASFSGLNLGPGEITLYGLPREGTSIDALADAILDQAKGLATAPIAAREIQAAKNRLLADHVYGQDSIHQTAWMIGRMTISGIPWRLGLEQYPERIRAVTEADLRRVAKRYFNPESMAMGTFLPAAQKPQAQVRSAAEEFPG</sequence>
<evidence type="ECO:0000313" key="13">
    <source>
        <dbReference type="Proteomes" id="UP000194003"/>
    </source>
</evidence>
<evidence type="ECO:0000256" key="4">
    <source>
        <dbReference type="ARBA" id="ARBA00022723"/>
    </source>
</evidence>
<dbReference type="InterPro" id="IPR050626">
    <property type="entry name" value="Peptidase_M16"/>
</dbReference>
<evidence type="ECO:0000256" key="7">
    <source>
        <dbReference type="ARBA" id="ARBA00023049"/>
    </source>
</evidence>
<dbReference type="InterPro" id="IPR001431">
    <property type="entry name" value="Pept_M16_Zn_BS"/>
</dbReference>
<keyword evidence="6" id="KW-0862">Zinc</keyword>
<protein>
    <submittedName>
        <fullName evidence="12">Putative peptidase M16-like protein</fullName>
    </submittedName>
</protein>
<evidence type="ECO:0000256" key="1">
    <source>
        <dbReference type="ARBA" id="ARBA00001947"/>
    </source>
</evidence>
<keyword evidence="4" id="KW-0479">Metal-binding</keyword>
<keyword evidence="9" id="KW-0732">Signal</keyword>
<dbReference type="PANTHER" id="PTHR43690:SF17">
    <property type="entry name" value="PROTEIN YHJJ"/>
    <property type="match status" value="1"/>
</dbReference>
<name>A0A1Y2K535_9PROT</name>
<reference evidence="12 13" key="1">
    <citation type="journal article" date="2016" name="BMC Genomics">
        <title>Combined genomic and structural analyses of a cultured magnetotactic bacterium reveals its niche adaptation to a dynamic environment.</title>
        <authorList>
            <person name="Araujo A.C."/>
            <person name="Morillo V."/>
            <person name="Cypriano J."/>
            <person name="Teixeira L.C."/>
            <person name="Leao P."/>
            <person name="Lyra S."/>
            <person name="Almeida L.G."/>
            <person name="Bazylinski D.A."/>
            <person name="Vasconcellos A.T."/>
            <person name="Abreu F."/>
            <person name="Lins U."/>
        </authorList>
    </citation>
    <scope>NUCLEOTIDE SEQUENCE [LARGE SCALE GENOMIC DNA]</scope>
    <source>
        <strain evidence="12 13">IT-1</strain>
    </source>
</reference>
<organism evidence="12 13">
    <name type="scientific">Magnetofaba australis IT-1</name>
    <dbReference type="NCBI Taxonomy" id="1434232"/>
    <lineage>
        <taxon>Bacteria</taxon>
        <taxon>Pseudomonadati</taxon>
        <taxon>Pseudomonadota</taxon>
        <taxon>Magnetococcia</taxon>
        <taxon>Magnetococcales</taxon>
        <taxon>Magnetococcaceae</taxon>
        <taxon>Magnetofaba</taxon>
    </lineage>
</organism>
<evidence type="ECO:0000256" key="3">
    <source>
        <dbReference type="ARBA" id="ARBA00022670"/>
    </source>
</evidence>
<proteinExistence type="inferred from homology"/>
<dbReference type="AlphaFoldDB" id="A0A1Y2K535"/>
<gene>
    <name evidence="12" type="ORF">MAIT1_04239</name>
</gene>
<dbReference type="InterPro" id="IPR011765">
    <property type="entry name" value="Pept_M16_N"/>
</dbReference>
<keyword evidence="3" id="KW-0645">Protease</keyword>
<dbReference type="EMBL" id="LVJN01000019">
    <property type="protein sequence ID" value="OSM04346.1"/>
    <property type="molecule type" value="Genomic_DNA"/>
</dbReference>
<dbReference type="Pfam" id="PF05193">
    <property type="entry name" value="Peptidase_M16_C"/>
    <property type="match status" value="1"/>
</dbReference>
<keyword evidence="7" id="KW-0482">Metalloprotease</keyword>